<organism evidence="1">
    <name type="scientific">Arion vulgaris</name>
    <dbReference type="NCBI Taxonomy" id="1028688"/>
    <lineage>
        <taxon>Eukaryota</taxon>
        <taxon>Metazoa</taxon>
        <taxon>Spiralia</taxon>
        <taxon>Lophotrochozoa</taxon>
        <taxon>Mollusca</taxon>
        <taxon>Gastropoda</taxon>
        <taxon>Heterobranchia</taxon>
        <taxon>Euthyneura</taxon>
        <taxon>Panpulmonata</taxon>
        <taxon>Eupulmonata</taxon>
        <taxon>Stylommatophora</taxon>
        <taxon>Helicina</taxon>
        <taxon>Arionoidea</taxon>
        <taxon>Arionidae</taxon>
        <taxon>Arion</taxon>
    </lineage>
</organism>
<evidence type="ECO:0000313" key="1">
    <source>
        <dbReference type="EMBL" id="CEK52629.1"/>
    </source>
</evidence>
<gene>
    <name evidence="1" type="primary">ORF17477</name>
</gene>
<dbReference type="EMBL" id="HACG01005764">
    <property type="protein sequence ID" value="CEK52629.1"/>
    <property type="molecule type" value="Transcribed_RNA"/>
</dbReference>
<reference evidence="1" key="1">
    <citation type="submission" date="2014-12" db="EMBL/GenBank/DDBJ databases">
        <title>Insight into the proteome of Arion vulgaris.</title>
        <authorList>
            <person name="Aradska J."/>
            <person name="Bulat T."/>
            <person name="Smidak R."/>
            <person name="Sarate P."/>
            <person name="Gangsoo J."/>
            <person name="Sialana F."/>
            <person name="Bilban M."/>
            <person name="Lubec G."/>
        </authorList>
    </citation>
    <scope>NUCLEOTIDE SEQUENCE</scope>
    <source>
        <tissue evidence="1">Skin</tissue>
    </source>
</reference>
<protein>
    <submittedName>
        <fullName evidence="1">Uncharacterized protein</fullName>
    </submittedName>
</protein>
<dbReference type="AlphaFoldDB" id="A0A0B6Y8Y3"/>
<name>A0A0B6Y8Y3_9EUPU</name>
<accession>A0A0B6Y8Y3</accession>
<sequence length="149" mass="16351">MDQLRKYCLHFVSGKMLIINLKLAEDESVDFFLAVWTRSSTGFTTVKISSTASFLVNYFSLSTASPLVSYPPGQLSSSLLSPHLLFSPWSAICPGQLSPYLLLLPWSTLSSSTLSSSTVSSLVNSLIYCFSPGQSLLVYCFSPDQLYLP</sequence>
<proteinExistence type="predicted"/>